<dbReference type="PANTHER" id="PTHR30329">
    <property type="entry name" value="STATOR ELEMENT OF FLAGELLAR MOTOR COMPLEX"/>
    <property type="match status" value="1"/>
</dbReference>
<dbReference type="InterPro" id="IPR002035">
    <property type="entry name" value="VWF_A"/>
</dbReference>
<dbReference type="InterPro" id="IPR050330">
    <property type="entry name" value="Bact_OuterMem_StrucFunc"/>
</dbReference>
<name>A0A1M3KVC0_9BACT</name>
<keyword evidence="2 4" id="KW-0472">Membrane</keyword>
<dbReference type="PANTHER" id="PTHR30329:SF21">
    <property type="entry name" value="LIPOPROTEIN YIAD-RELATED"/>
    <property type="match status" value="1"/>
</dbReference>
<dbReference type="PROSITE" id="PS50234">
    <property type="entry name" value="VWFA"/>
    <property type="match status" value="1"/>
</dbReference>
<dbReference type="CDD" id="cd07185">
    <property type="entry name" value="OmpA_C-like"/>
    <property type="match status" value="1"/>
</dbReference>
<dbReference type="Gene3D" id="3.40.50.410">
    <property type="entry name" value="von Willebrand factor, type A domain"/>
    <property type="match status" value="1"/>
</dbReference>
<dbReference type="Pfam" id="PF00092">
    <property type="entry name" value="VWA"/>
    <property type="match status" value="1"/>
</dbReference>
<evidence type="ECO:0000256" key="4">
    <source>
        <dbReference type="PROSITE-ProRule" id="PRU00473"/>
    </source>
</evidence>
<evidence type="ECO:0000256" key="3">
    <source>
        <dbReference type="ARBA" id="ARBA00023237"/>
    </source>
</evidence>
<dbReference type="STRING" id="1895771.BGO89_13430"/>
<dbReference type="Gene3D" id="3.30.1330.60">
    <property type="entry name" value="OmpA-like domain"/>
    <property type="match status" value="1"/>
</dbReference>
<dbReference type="SUPFAM" id="SSF53300">
    <property type="entry name" value="vWA-like"/>
    <property type="match status" value="1"/>
</dbReference>
<evidence type="ECO:0000259" key="5">
    <source>
        <dbReference type="PROSITE" id="PS50234"/>
    </source>
</evidence>
<feature type="domain" description="OmpA-like" evidence="6">
    <location>
        <begin position="356"/>
        <end position="471"/>
    </location>
</feature>
<dbReference type="Pfam" id="PF00691">
    <property type="entry name" value="OmpA"/>
    <property type="match status" value="1"/>
</dbReference>
<organism evidence="7 8">
    <name type="scientific">Candidatus Kapaibacterium thiocyanatum</name>
    <dbReference type="NCBI Taxonomy" id="1895771"/>
    <lineage>
        <taxon>Bacteria</taxon>
        <taxon>Pseudomonadati</taxon>
        <taxon>Candidatus Kapaibacteriota</taxon>
        <taxon>Candidatus Kapaibacteriia</taxon>
        <taxon>Candidatus Kapaibacteriales</taxon>
        <taxon>Candidatus Kapaibacteriaceae</taxon>
        <taxon>Candidatus Kapaibacterium</taxon>
    </lineage>
</organism>
<comment type="subcellular location">
    <subcellularLocation>
        <location evidence="1">Cell outer membrane</location>
    </subcellularLocation>
</comment>
<keyword evidence="3" id="KW-0998">Cell outer membrane</keyword>
<evidence type="ECO:0008006" key="9">
    <source>
        <dbReference type="Google" id="ProtNLM"/>
    </source>
</evidence>
<dbReference type="PROSITE" id="PS51123">
    <property type="entry name" value="OMPA_2"/>
    <property type="match status" value="1"/>
</dbReference>
<dbReference type="CDD" id="cd00198">
    <property type="entry name" value="vWFA"/>
    <property type="match status" value="1"/>
</dbReference>
<dbReference type="AlphaFoldDB" id="A0A1M3KVC0"/>
<dbReference type="InterPro" id="IPR036465">
    <property type="entry name" value="vWFA_dom_sf"/>
</dbReference>
<protein>
    <recommendedName>
        <fullName evidence="9">VWFA domain-containing protein</fullName>
    </recommendedName>
</protein>
<dbReference type="GO" id="GO:0009279">
    <property type="term" value="C:cell outer membrane"/>
    <property type="evidence" value="ECO:0007669"/>
    <property type="project" value="UniProtKB-SubCell"/>
</dbReference>
<proteinExistence type="predicted"/>
<dbReference type="InterPro" id="IPR036737">
    <property type="entry name" value="OmpA-like_sf"/>
</dbReference>
<dbReference type="EMBL" id="MKVH01000025">
    <property type="protein sequence ID" value="OJX56330.1"/>
    <property type="molecule type" value="Genomic_DNA"/>
</dbReference>
<dbReference type="PROSITE" id="PS51257">
    <property type="entry name" value="PROKAR_LIPOPROTEIN"/>
    <property type="match status" value="1"/>
</dbReference>
<feature type="domain" description="VWFA" evidence="5">
    <location>
        <begin position="141"/>
        <end position="311"/>
    </location>
</feature>
<dbReference type="InterPro" id="IPR006664">
    <property type="entry name" value="OMP_bac"/>
</dbReference>
<reference evidence="7 8" key="1">
    <citation type="submission" date="2016-09" db="EMBL/GenBank/DDBJ databases">
        <title>Genome-resolved meta-omics ties microbial dynamics to process performance in biotechnology for thiocyanate degradation.</title>
        <authorList>
            <person name="Kantor R.S."/>
            <person name="Huddy R.J."/>
            <person name="Iyer R."/>
            <person name="Thomas B.C."/>
            <person name="Brown C.T."/>
            <person name="Anantharaman K."/>
            <person name="Tringe S."/>
            <person name="Hettich R.L."/>
            <person name="Harrison S.T."/>
            <person name="Banfield J.F."/>
        </authorList>
    </citation>
    <scope>NUCLEOTIDE SEQUENCE [LARGE SCALE GENOMIC DNA]</scope>
    <source>
        <strain evidence="7">59-99</strain>
    </source>
</reference>
<sequence>MRRRTHLLLLTLASCALMLDGCRSVHRIEGDFDLREDGERVTELRFTQTRHIDSVDIRKLMVDVWKIEHYAYPDSIRLFVRVLDSTGNVVTHMAQPYAKPGAPNYFPRLDEHLGSRRKRKDVNIAPYKVREFGEQDSIPTSISLALDYSGSMKGVKDAIDEGTQLFIGMKRNCDRIAVTGFSREVTTVFPLSSDTTMMLREFREYAKRAQGLYTSANDGIMKALNHLDAVPVEQPKVCVVFADGDENQSMVKLPDIFEYAVKHNISIYCVGFGYAQDEELQSLALYTGGKYYRAYTKKDLVSIFLDIYRSLRNYYLVTYVPPRYDGLHTVDVTVDVPGRDTLVARGQYDKTPLNPISPTDEFSRPILFAFRSSTIDSSSMYIVDEIADAMHRFERVIIEIQGHTDNVGTEDFNQKLSDARADAVRQALIEREIEPSRLRTRGFGFTVPVVPNDTEENRAKNRRTVFKILRK</sequence>
<comment type="caution">
    <text evidence="7">The sequence shown here is derived from an EMBL/GenBank/DDBJ whole genome shotgun (WGS) entry which is preliminary data.</text>
</comment>
<gene>
    <name evidence="7" type="ORF">BGO89_13430</name>
</gene>
<evidence type="ECO:0000256" key="1">
    <source>
        <dbReference type="ARBA" id="ARBA00004442"/>
    </source>
</evidence>
<dbReference type="SMART" id="SM00327">
    <property type="entry name" value="VWA"/>
    <property type="match status" value="1"/>
</dbReference>
<dbReference type="SUPFAM" id="SSF103088">
    <property type="entry name" value="OmpA-like"/>
    <property type="match status" value="1"/>
</dbReference>
<dbReference type="PRINTS" id="PR01021">
    <property type="entry name" value="OMPADOMAIN"/>
</dbReference>
<accession>A0A1M3KVC0</accession>
<evidence type="ECO:0000313" key="8">
    <source>
        <dbReference type="Proteomes" id="UP000184233"/>
    </source>
</evidence>
<dbReference type="Proteomes" id="UP000184233">
    <property type="component" value="Unassembled WGS sequence"/>
</dbReference>
<evidence type="ECO:0000256" key="2">
    <source>
        <dbReference type="ARBA" id="ARBA00023136"/>
    </source>
</evidence>
<dbReference type="InterPro" id="IPR006665">
    <property type="entry name" value="OmpA-like"/>
</dbReference>
<evidence type="ECO:0000313" key="7">
    <source>
        <dbReference type="EMBL" id="OJX56330.1"/>
    </source>
</evidence>
<evidence type="ECO:0000259" key="6">
    <source>
        <dbReference type="PROSITE" id="PS51123"/>
    </source>
</evidence>